<name>A0ABS6VU71_9GAMM</name>
<reference evidence="2" key="1">
    <citation type="submission" date="2021-07" db="EMBL/GenBank/DDBJ databases">
        <title>Zhongshania sp. CAU 1632 isolated from seawater.</title>
        <authorList>
            <person name="Kim W."/>
        </authorList>
    </citation>
    <scope>NUCLEOTIDE SEQUENCE</scope>
    <source>
        <strain evidence="2">CAU 1632</strain>
    </source>
</reference>
<sequence>MTDSAEFVILLDEPNSEKVSPKSNEFVYLLDNEAVADDGAELEKASSHLALPTFSTVDGVVALYQDLAELAASSESSIVVDASAVTDADTAVLQLLAVFVANSERSGRSVTWYKPSSYFCELAEQLDYAKYLKLDSAVASL</sequence>
<dbReference type="Pfam" id="PF13466">
    <property type="entry name" value="STAS_2"/>
    <property type="match status" value="1"/>
</dbReference>
<evidence type="ECO:0000313" key="2">
    <source>
        <dbReference type="EMBL" id="MBW2941870.1"/>
    </source>
</evidence>
<accession>A0ABS6VU71</accession>
<gene>
    <name evidence="2" type="ORF">KXJ70_13820</name>
</gene>
<evidence type="ECO:0000259" key="1">
    <source>
        <dbReference type="Pfam" id="PF13466"/>
    </source>
</evidence>
<dbReference type="InterPro" id="IPR058548">
    <property type="entry name" value="MlaB-like_STAS"/>
</dbReference>
<keyword evidence="3" id="KW-1185">Reference proteome</keyword>
<evidence type="ECO:0000313" key="3">
    <source>
        <dbReference type="Proteomes" id="UP001166291"/>
    </source>
</evidence>
<dbReference type="Proteomes" id="UP001166291">
    <property type="component" value="Unassembled WGS sequence"/>
</dbReference>
<dbReference type="EMBL" id="JAHWDQ010000003">
    <property type="protein sequence ID" value="MBW2941870.1"/>
    <property type="molecule type" value="Genomic_DNA"/>
</dbReference>
<dbReference type="RefSeq" id="WP_219044092.1">
    <property type="nucleotide sequence ID" value="NZ_JAHWDQ010000003.1"/>
</dbReference>
<protein>
    <submittedName>
        <fullName evidence="2">STAS domain-containing protein</fullName>
    </submittedName>
</protein>
<organism evidence="2 3">
    <name type="scientific">Zhongshania aquimaris</name>
    <dbReference type="NCBI Taxonomy" id="2857107"/>
    <lineage>
        <taxon>Bacteria</taxon>
        <taxon>Pseudomonadati</taxon>
        <taxon>Pseudomonadota</taxon>
        <taxon>Gammaproteobacteria</taxon>
        <taxon>Cellvibrionales</taxon>
        <taxon>Spongiibacteraceae</taxon>
        <taxon>Zhongshania</taxon>
    </lineage>
</organism>
<proteinExistence type="predicted"/>
<comment type="caution">
    <text evidence="2">The sequence shown here is derived from an EMBL/GenBank/DDBJ whole genome shotgun (WGS) entry which is preliminary data.</text>
</comment>
<feature type="domain" description="MlaB-like STAS" evidence="1">
    <location>
        <begin position="51"/>
        <end position="126"/>
    </location>
</feature>